<gene>
    <name evidence="1" type="ordered locus">Ping_2979</name>
</gene>
<dbReference type="EMBL" id="CP000510">
    <property type="protein sequence ID" value="ABM04681.1"/>
    <property type="molecule type" value="Genomic_DNA"/>
</dbReference>
<dbReference type="RefSeq" id="WP_011771235.1">
    <property type="nucleotide sequence ID" value="NC_008709.1"/>
</dbReference>
<reference evidence="1 2" key="1">
    <citation type="submission" date="2007-01" db="EMBL/GenBank/DDBJ databases">
        <title>Complete sequence of Psychromonas ingrahamii 37.</title>
        <authorList>
            <consortium name="US DOE Joint Genome Institute"/>
            <person name="Copeland A."/>
            <person name="Lucas S."/>
            <person name="Lapidus A."/>
            <person name="Barry K."/>
            <person name="Detter J.C."/>
            <person name="Glavina del Rio T."/>
            <person name="Hammon N."/>
            <person name="Israni S."/>
            <person name="Dalin E."/>
            <person name="Tice H."/>
            <person name="Pitluck S."/>
            <person name="Thompson L.S."/>
            <person name="Brettin T."/>
            <person name="Bruce D."/>
            <person name="Han C."/>
            <person name="Tapia R."/>
            <person name="Schmutz J."/>
            <person name="Larimer F."/>
            <person name="Land M."/>
            <person name="Hauser L."/>
            <person name="Kyrpides N."/>
            <person name="Ivanova N."/>
            <person name="Staley J."/>
            <person name="Richardson P."/>
        </authorList>
    </citation>
    <scope>NUCLEOTIDE SEQUENCE [LARGE SCALE GENOMIC DNA]</scope>
    <source>
        <strain evidence="1 2">37</strain>
    </source>
</reference>
<protein>
    <submittedName>
        <fullName evidence="1">Uncharacterized protein</fullName>
    </submittedName>
</protein>
<dbReference type="Proteomes" id="UP000000639">
    <property type="component" value="Chromosome"/>
</dbReference>
<dbReference type="KEGG" id="pin:Ping_2979"/>
<keyword evidence="2" id="KW-1185">Reference proteome</keyword>
<dbReference type="HOGENOM" id="CLU_1884056_0_0_6"/>
<sequence>MPYLNKFKIRVLLLFGLIYPLYANTCDLEFDGSEFLEASYSKGISPGSTCYEINISKNLFFAFPDKPCELTFARSGWLNDGWDFKGIQGSGTFSTKISDTDFIVIIDATGGFRLNSIMLHSDADNCENTTLETVL</sequence>
<dbReference type="OrthoDB" id="6399876at2"/>
<evidence type="ECO:0000313" key="2">
    <source>
        <dbReference type="Proteomes" id="UP000000639"/>
    </source>
</evidence>
<proteinExistence type="predicted"/>
<evidence type="ECO:0000313" key="1">
    <source>
        <dbReference type="EMBL" id="ABM04681.1"/>
    </source>
</evidence>
<accession>A1SYW6</accession>
<dbReference type="AlphaFoldDB" id="A1SYW6"/>
<organism evidence="1 2">
    <name type="scientific">Psychromonas ingrahamii (strain DSM 17664 / CCUG 51855 / 37)</name>
    <dbReference type="NCBI Taxonomy" id="357804"/>
    <lineage>
        <taxon>Bacteria</taxon>
        <taxon>Pseudomonadati</taxon>
        <taxon>Pseudomonadota</taxon>
        <taxon>Gammaproteobacteria</taxon>
        <taxon>Alteromonadales</taxon>
        <taxon>Psychromonadaceae</taxon>
        <taxon>Psychromonas</taxon>
    </lineage>
</organism>
<name>A1SYW6_PSYIN</name>